<comment type="subcellular location">
    <subcellularLocation>
        <location evidence="1">Cell membrane</location>
        <topology evidence="1">Multi-pass membrane protein</topology>
    </subcellularLocation>
</comment>
<evidence type="ECO:0000313" key="8">
    <source>
        <dbReference type="EMBL" id="MCY6483902.1"/>
    </source>
</evidence>
<feature type="transmembrane region" description="Helical" evidence="7">
    <location>
        <begin position="192"/>
        <end position="211"/>
    </location>
</feature>
<feature type="transmembrane region" description="Helical" evidence="7">
    <location>
        <begin position="133"/>
        <end position="152"/>
    </location>
</feature>
<comment type="caution">
    <text evidence="8">The sequence shown here is derived from an EMBL/GenBank/DDBJ whole genome shotgun (WGS) entry which is preliminary data.</text>
</comment>
<keyword evidence="6 7" id="KW-0472">Membrane</keyword>
<protein>
    <submittedName>
        <fullName evidence="8">Hemolysin III family protein</fullName>
    </submittedName>
</protein>
<evidence type="ECO:0000256" key="2">
    <source>
        <dbReference type="ARBA" id="ARBA00008488"/>
    </source>
</evidence>
<dbReference type="Pfam" id="PF03006">
    <property type="entry name" value="HlyIII"/>
    <property type="match status" value="1"/>
</dbReference>
<dbReference type="RefSeq" id="WP_268040176.1">
    <property type="nucleotide sequence ID" value="NZ_JAPQER010000002.1"/>
</dbReference>
<feature type="transmembrane region" description="Helical" evidence="7">
    <location>
        <begin position="106"/>
        <end position="126"/>
    </location>
</feature>
<dbReference type="PANTHER" id="PTHR20855:SF3">
    <property type="entry name" value="LD03007P"/>
    <property type="match status" value="1"/>
</dbReference>
<evidence type="ECO:0000256" key="4">
    <source>
        <dbReference type="ARBA" id="ARBA00022692"/>
    </source>
</evidence>
<evidence type="ECO:0000256" key="7">
    <source>
        <dbReference type="SAM" id="Phobius"/>
    </source>
</evidence>
<keyword evidence="5 7" id="KW-1133">Transmembrane helix</keyword>
<comment type="similarity">
    <text evidence="2">Belongs to the UPF0073 (Hly-III) family.</text>
</comment>
<sequence length="216" mass="24479">MKNIFREPVSGLTHLFGAIISLVGMILIIRYECAIPNSSKLGLIAVIIFGLSLIFLYTASSVYHLVKSSDKVISVLRKLDHSMIYVLIAGTYTPICLIALEGTLRWVAFLTIWSLAIIGVSFKMVWFNCPRKLSTFFYVLMGWLAVFLIYPLSKTISINGLMWLLLGGILYTLGAVIYAVKWPRIKSEMFGFHEIFHLFVLGGSFCHYLMIFKYVL</sequence>
<dbReference type="EMBL" id="JAPQER010000002">
    <property type="protein sequence ID" value="MCY6483902.1"/>
    <property type="molecule type" value="Genomic_DNA"/>
</dbReference>
<keyword evidence="4 7" id="KW-0812">Transmembrane</keyword>
<evidence type="ECO:0000256" key="6">
    <source>
        <dbReference type="ARBA" id="ARBA00023136"/>
    </source>
</evidence>
<organism evidence="8 9">
    <name type="scientific">Clostridium aestuarii</name>
    <dbReference type="NCBI Taxonomy" id="338193"/>
    <lineage>
        <taxon>Bacteria</taxon>
        <taxon>Bacillati</taxon>
        <taxon>Bacillota</taxon>
        <taxon>Clostridia</taxon>
        <taxon>Eubacteriales</taxon>
        <taxon>Clostridiaceae</taxon>
        <taxon>Clostridium</taxon>
    </lineage>
</organism>
<accession>A0ABT4CY33</accession>
<feature type="transmembrane region" description="Helical" evidence="7">
    <location>
        <begin position="43"/>
        <end position="63"/>
    </location>
</feature>
<evidence type="ECO:0000256" key="3">
    <source>
        <dbReference type="ARBA" id="ARBA00022475"/>
    </source>
</evidence>
<evidence type="ECO:0000256" key="5">
    <source>
        <dbReference type="ARBA" id="ARBA00022989"/>
    </source>
</evidence>
<keyword evidence="9" id="KW-1185">Reference proteome</keyword>
<reference evidence="8" key="1">
    <citation type="submission" date="2022-12" db="EMBL/GenBank/DDBJ databases">
        <authorList>
            <person name="Wang J."/>
        </authorList>
    </citation>
    <scope>NUCLEOTIDE SEQUENCE</scope>
    <source>
        <strain evidence="8">HY-45-18</strain>
    </source>
</reference>
<name>A0ABT4CY33_9CLOT</name>
<dbReference type="NCBIfam" id="TIGR01065">
    <property type="entry name" value="hlyIII"/>
    <property type="match status" value="1"/>
</dbReference>
<dbReference type="PANTHER" id="PTHR20855">
    <property type="entry name" value="ADIPOR/PROGESTIN RECEPTOR-RELATED"/>
    <property type="match status" value="1"/>
</dbReference>
<dbReference type="Proteomes" id="UP001078443">
    <property type="component" value="Unassembled WGS sequence"/>
</dbReference>
<gene>
    <name evidence="8" type="ORF">OW763_06015</name>
</gene>
<proteinExistence type="inferred from homology"/>
<dbReference type="InterPro" id="IPR004254">
    <property type="entry name" value="AdipoR/HlyIII-related"/>
</dbReference>
<evidence type="ECO:0000313" key="9">
    <source>
        <dbReference type="Proteomes" id="UP001078443"/>
    </source>
</evidence>
<dbReference type="InterPro" id="IPR005744">
    <property type="entry name" value="Hy-lIII"/>
</dbReference>
<keyword evidence="3" id="KW-1003">Cell membrane</keyword>
<evidence type="ECO:0000256" key="1">
    <source>
        <dbReference type="ARBA" id="ARBA00004651"/>
    </source>
</evidence>
<feature type="transmembrane region" description="Helical" evidence="7">
    <location>
        <begin position="158"/>
        <end position="180"/>
    </location>
</feature>
<feature type="transmembrane region" description="Helical" evidence="7">
    <location>
        <begin position="83"/>
        <end position="100"/>
    </location>
</feature>
<feature type="transmembrane region" description="Helical" evidence="7">
    <location>
        <begin position="12"/>
        <end position="31"/>
    </location>
</feature>